<accession>A0A6A4SDU5</accession>
<proteinExistence type="predicted"/>
<evidence type="ECO:0000313" key="1">
    <source>
        <dbReference type="EMBL" id="KAF0029291.1"/>
    </source>
</evidence>
<sequence length="76" mass="8748">MTAQKHVHLPFTIVGLLNVKLIKSLKHAFISQRSRHVARERISRSEITSVENREDIEGIWALGFHNPDPFLTTEET</sequence>
<dbReference type="AlphaFoldDB" id="A0A6A4SDU5"/>
<dbReference type="Proteomes" id="UP000438429">
    <property type="component" value="Unassembled WGS sequence"/>
</dbReference>
<organism evidence="1 2">
    <name type="scientific">Scophthalmus maximus</name>
    <name type="common">Turbot</name>
    <name type="synonym">Psetta maxima</name>
    <dbReference type="NCBI Taxonomy" id="52904"/>
    <lineage>
        <taxon>Eukaryota</taxon>
        <taxon>Metazoa</taxon>
        <taxon>Chordata</taxon>
        <taxon>Craniata</taxon>
        <taxon>Vertebrata</taxon>
        <taxon>Euteleostomi</taxon>
        <taxon>Actinopterygii</taxon>
        <taxon>Neopterygii</taxon>
        <taxon>Teleostei</taxon>
        <taxon>Neoteleostei</taxon>
        <taxon>Acanthomorphata</taxon>
        <taxon>Carangaria</taxon>
        <taxon>Pleuronectiformes</taxon>
        <taxon>Pleuronectoidei</taxon>
        <taxon>Scophthalmidae</taxon>
        <taxon>Scophthalmus</taxon>
    </lineage>
</organism>
<name>A0A6A4SDU5_SCOMX</name>
<protein>
    <submittedName>
        <fullName evidence="1">Uncharacterized protein</fullName>
    </submittedName>
</protein>
<gene>
    <name evidence="1" type="ORF">F2P81_018396</name>
</gene>
<dbReference type="EMBL" id="VEVO01000016">
    <property type="protein sequence ID" value="KAF0029291.1"/>
    <property type="molecule type" value="Genomic_DNA"/>
</dbReference>
<comment type="caution">
    <text evidence="1">The sequence shown here is derived from an EMBL/GenBank/DDBJ whole genome shotgun (WGS) entry which is preliminary data.</text>
</comment>
<evidence type="ECO:0000313" key="2">
    <source>
        <dbReference type="Proteomes" id="UP000438429"/>
    </source>
</evidence>
<reference evidence="1 2" key="1">
    <citation type="submission" date="2019-06" db="EMBL/GenBank/DDBJ databases">
        <title>Draft genomes of female and male turbot (Scophthalmus maximus).</title>
        <authorList>
            <person name="Xu H."/>
            <person name="Xu X.-W."/>
            <person name="Shao C."/>
            <person name="Chen S."/>
        </authorList>
    </citation>
    <scope>NUCLEOTIDE SEQUENCE [LARGE SCALE GENOMIC DNA]</scope>
    <source>
        <strain evidence="1">Ysfricsl-2016a</strain>
        <tissue evidence="1">Blood</tissue>
    </source>
</reference>